<evidence type="ECO:0000256" key="1">
    <source>
        <dbReference type="ARBA" id="ARBA00022475"/>
    </source>
</evidence>
<feature type="transmembrane region" description="Helical" evidence="5">
    <location>
        <begin position="188"/>
        <end position="206"/>
    </location>
</feature>
<sequence length="207" mass="23466">MEFFSPLLLSISSNLDTFRISNFQGIKKIPISKFQIIIISIITTISTFCSMYLGVFIKKFLLNEILVLFGCVVLIFIGIYFFVEYIRMQKKSLGKDTYYYVENTSNFSVILNEGDFSKVANSNNISFKNSLLLSLNLSKNNLGFGILGGLIGINIPISVFFNFIITILSIIVGEYLSKTSFSKFITKYSYLICGFTVIILGVYQYFV</sequence>
<comment type="caution">
    <text evidence="6">The sequence shown here is derived from an EMBL/GenBank/DDBJ whole genome shotgun (WGS) entry which is preliminary data.</text>
</comment>
<dbReference type="InterPro" id="IPR003810">
    <property type="entry name" value="Mntp/YtaF"/>
</dbReference>
<dbReference type="Proteomes" id="UP001519921">
    <property type="component" value="Unassembled WGS sequence"/>
</dbReference>
<protein>
    <recommendedName>
        <fullName evidence="8">Sporulation membrane protein YtaF</fullName>
    </recommendedName>
</protein>
<keyword evidence="1" id="KW-1003">Cell membrane</keyword>
<evidence type="ECO:0000256" key="3">
    <source>
        <dbReference type="ARBA" id="ARBA00022989"/>
    </source>
</evidence>
<evidence type="ECO:0000256" key="4">
    <source>
        <dbReference type="ARBA" id="ARBA00023136"/>
    </source>
</evidence>
<feature type="transmembrane region" description="Helical" evidence="5">
    <location>
        <begin position="34"/>
        <end position="53"/>
    </location>
</feature>
<dbReference type="RefSeq" id="WP_219779250.1">
    <property type="nucleotide sequence ID" value="NZ_JAHXPT010000005.1"/>
</dbReference>
<keyword evidence="4 5" id="KW-0472">Membrane</keyword>
<evidence type="ECO:0008006" key="8">
    <source>
        <dbReference type="Google" id="ProtNLM"/>
    </source>
</evidence>
<evidence type="ECO:0000313" key="7">
    <source>
        <dbReference type="Proteomes" id="UP001519921"/>
    </source>
</evidence>
<dbReference type="PANTHER" id="PTHR35529:SF2">
    <property type="entry name" value="SPORULATION PROTEIN YTAF-RELATED"/>
    <property type="match status" value="1"/>
</dbReference>
<name>A0ABS7ANE2_9CLOT</name>
<dbReference type="EMBL" id="JAHXPT010000005">
    <property type="protein sequence ID" value="MBW6410159.1"/>
    <property type="molecule type" value="Genomic_DNA"/>
</dbReference>
<gene>
    <name evidence="6" type="ORF">KYD98_08640</name>
</gene>
<evidence type="ECO:0000313" key="6">
    <source>
        <dbReference type="EMBL" id="MBW6410159.1"/>
    </source>
</evidence>
<dbReference type="PANTHER" id="PTHR35529">
    <property type="entry name" value="MANGANESE EFFLUX PUMP MNTP-RELATED"/>
    <property type="match status" value="1"/>
</dbReference>
<proteinExistence type="predicted"/>
<organism evidence="6 7">
    <name type="scientific">Clostridium weizhouense</name>
    <dbReference type="NCBI Taxonomy" id="2859781"/>
    <lineage>
        <taxon>Bacteria</taxon>
        <taxon>Bacillati</taxon>
        <taxon>Bacillota</taxon>
        <taxon>Clostridia</taxon>
        <taxon>Eubacteriales</taxon>
        <taxon>Clostridiaceae</taxon>
        <taxon>Clostridium</taxon>
    </lineage>
</organism>
<evidence type="ECO:0000256" key="2">
    <source>
        <dbReference type="ARBA" id="ARBA00022692"/>
    </source>
</evidence>
<feature type="transmembrane region" description="Helical" evidence="5">
    <location>
        <begin position="65"/>
        <end position="83"/>
    </location>
</feature>
<keyword evidence="2 5" id="KW-0812">Transmembrane</keyword>
<reference evidence="6 7" key="1">
    <citation type="submission" date="2021-07" db="EMBL/GenBank/DDBJ databases">
        <title>Clostridium weizhouense sp. nov., an anaerobic bacterium isolated from activated sludge of Petroleum wastewater.</title>
        <authorList>
            <person name="Li Q."/>
        </authorList>
    </citation>
    <scope>NUCLEOTIDE SEQUENCE [LARGE SCALE GENOMIC DNA]</scope>
    <source>
        <strain evidence="6 7">YB-6</strain>
    </source>
</reference>
<feature type="transmembrane region" description="Helical" evidence="5">
    <location>
        <begin position="159"/>
        <end position="176"/>
    </location>
</feature>
<keyword evidence="7" id="KW-1185">Reference proteome</keyword>
<evidence type="ECO:0000256" key="5">
    <source>
        <dbReference type="SAM" id="Phobius"/>
    </source>
</evidence>
<keyword evidence="3 5" id="KW-1133">Transmembrane helix</keyword>
<accession>A0ABS7ANE2</accession>